<dbReference type="PANTHER" id="PTHR21198:SF2">
    <property type="entry name" value="GLUTAMATE RACEMASE"/>
    <property type="match status" value="1"/>
</dbReference>
<comment type="pathway">
    <text evidence="8">Cell wall biogenesis; peptidoglycan biosynthesis.</text>
</comment>
<dbReference type="GO" id="GO:0009252">
    <property type="term" value="P:peptidoglycan biosynthetic process"/>
    <property type="evidence" value="ECO:0007669"/>
    <property type="project" value="UniProtKB-UniRule"/>
</dbReference>
<dbReference type="InterPro" id="IPR004391">
    <property type="entry name" value="Glu_race"/>
</dbReference>
<feature type="binding site" evidence="8">
    <location>
        <begin position="9"/>
        <end position="10"/>
    </location>
    <ligand>
        <name>substrate</name>
    </ligand>
</feature>
<dbReference type="PROSITE" id="PS00923">
    <property type="entry name" value="ASP_GLU_RACEMASE_1"/>
    <property type="match status" value="1"/>
</dbReference>
<feature type="binding site" evidence="8">
    <location>
        <begin position="73"/>
        <end position="74"/>
    </location>
    <ligand>
        <name>substrate</name>
    </ligand>
</feature>
<dbReference type="AlphaFoldDB" id="A0A078M0I2"/>
<keyword evidence="5 8" id="KW-0413">Isomerase</keyword>
<dbReference type="HAMAP" id="MF_00258">
    <property type="entry name" value="Glu_racemase"/>
    <property type="match status" value="1"/>
</dbReference>
<dbReference type="GO" id="GO:0008881">
    <property type="term" value="F:glutamate racemase activity"/>
    <property type="evidence" value="ECO:0007669"/>
    <property type="project" value="UniProtKB-UniRule"/>
</dbReference>
<dbReference type="PROSITE" id="PS00924">
    <property type="entry name" value="ASP_GLU_RACEMASE_2"/>
    <property type="match status" value="1"/>
</dbReference>
<dbReference type="EMBL" id="LN483073">
    <property type="protein sequence ID" value="CDZ99685.1"/>
    <property type="molecule type" value="Genomic_DNA"/>
</dbReference>
<evidence type="ECO:0000256" key="6">
    <source>
        <dbReference type="ARBA" id="ARBA00023316"/>
    </source>
</evidence>
<feature type="binding site" evidence="8">
    <location>
        <begin position="41"/>
        <end position="42"/>
    </location>
    <ligand>
        <name>substrate</name>
    </ligand>
</feature>
<dbReference type="InterPro" id="IPR001920">
    <property type="entry name" value="Asp/Glu_race"/>
</dbReference>
<dbReference type="UniPathway" id="UPA00219"/>
<dbReference type="Gene3D" id="3.40.50.1860">
    <property type="match status" value="2"/>
</dbReference>
<protein>
    <recommendedName>
        <fullName evidence="7 8">Glutamate racemase</fullName>
        <ecNumber evidence="2 8">5.1.1.3</ecNumber>
    </recommendedName>
</protein>
<reference evidence="9" key="1">
    <citation type="submission" date="2014-07" db="EMBL/GenBank/DDBJ databases">
        <authorList>
            <person name="Urmite Genomes Urmite Genomes"/>
        </authorList>
    </citation>
    <scope>NUCLEOTIDE SEQUENCE</scope>
    <source>
        <strain evidence="9">13S34_air</strain>
    </source>
</reference>
<dbReference type="PATRIC" id="fig|1461583.4.peg.215"/>
<keyword evidence="6 8" id="KW-0961">Cell wall biogenesis/degradation</keyword>
<proteinExistence type="inferred from homology"/>
<feature type="active site" description="Proton donor/acceptor" evidence="8">
    <location>
        <position position="183"/>
    </location>
</feature>
<dbReference type="GO" id="GO:0008360">
    <property type="term" value="P:regulation of cell shape"/>
    <property type="evidence" value="ECO:0007669"/>
    <property type="project" value="UniProtKB-KW"/>
</dbReference>
<dbReference type="InterPro" id="IPR018187">
    <property type="entry name" value="Asp/Glu_racemase_AS_1"/>
</dbReference>
<keyword evidence="4 8" id="KW-0573">Peptidoglycan synthesis</keyword>
<comment type="catalytic activity">
    <reaction evidence="1 8">
        <text>L-glutamate = D-glutamate</text>
        <dbReference type="Rhea" id="RHEA:12813"/>
        <dbReference type="ChEBI" id="CHEBI:29985"/>
        <dbReference type="ChEBI" id="CHEBI:29986"/>
        <dbReference type="EC" id="5.1.1.3"/>
    </reaction>
</comment>
<keyword evidence="3 8" id="KW-0133">Cell shape</keyword>
<dbReference type="GO" id="GO:0042802">
    <property type="term" value="F:identical protein binding"/>
    <property type="evidence" value="ECO:0007669"/>
    <property type="project" value="UniProtKB-ARBA"/>
</dbReference>
<dbReference type="GO" id="GO:0071555">
    <property type="term" value="P:cell wall organization"/>
    <property type="evidence" value="ECO:0007669"/>
    <property type="project" value="UniProtKB-KW"/>
</dbReference>
<dbReference type="NCBIfam" id="NF002035">
    <property type="entry name" value="PRK00865.1-3"/>
    <property type="match status" value="1"/>
</dbReference>
<evidence type="ECO:0000256" key="1">
    <source>
        <dbReference type="ARBA" id="ARBA00001602"/>
    </source>
</evidence>
<dbReference type="HOGENOM" id="CLU_052344_0_2_9"/>
<name>A0A078M0I2_9BACL</name>
<dbReference type="NCBIfam" id="TIGR00067">
    <property type="entry name" value="glut_race"/>
    <property type="match status" value="1"/>
</dbReference>
<evidence type="ECO:0000256" key="8">
    <source>
        <dbReference type="HAMAP-Rule" id="MF_00258"/>
    </source>
</evidence>
<feature type="binding site" evidence="8">
    <location>
        <begin position="184"/>
        <end position="185"/>
    </location>
    <ligand>
        <name>substrate</name>
    </ligand>
</feature>
<organism evidence="9">
    <name type="scientific">Metalysinibacillus saudimassiliensis</name>
    <dbReference type="NCBI Taxonomy" id="1461583"/>
    <lineage>
        <taxon>Bacteria</taxon>
        <taxon>Bacillati</taxon>
        <taxon>Bacillota</taxon>
        <taxon>Bacilli</taxon>
        <taxon>Bacillales</taxon>
        <taxon>Caryophanaceae</taxon>
        <taxon>Metalysinibacillus</taxon>
    </lineage>
</organism>
<feature type="active site" description="Proton donor/acceptor" evidence="8">
    <location>
        <position position="72"/>
    </location>
</feature>
<sequence length="266" mass="28997">MEAPIGVIDSGVGGLTVAKEIMQLLPNETIYYIGDTARCPYGPRPRHEVRNFTWQMAKTLERKGIKLLVIACNTATAVALHSLQKYFSVPVIGVVNPGARAAIKNTKRHEVAVLATRGTVESGAYEEAIASLSSSTHVVPLACPTFVPLVESGEYKSSVARGIVHEGLKPLRDESFDTVILGCTHYPILQHYIEEVVGEQVTVLSSAEETAKDVQEILTQRGELATGTPQHKFFATGSVPIFKDIAEDWLKLEQTEVARIKLTSDD</sequence>
<evidence type="ECO:0000256" key="2">
    <source>
        <dbReference type="ARBA" id="ARBA00013090"/>
    </source>
</evidence>
<evidence type="ECO:0000256" key="3">
    <source>
        <dbReference type="ARBA" id="ARBA00022960"/>
    </source>
</evidence>
<dbReference type="FunFam" id="3.40.50.1860:FF:000002">
    <property type="entry name" value="Glutamate racemase"/>
    <property type="match status" value="1"/>
</dbReference>
<dbReference type="PANTHER" id="PTHR21198">
    <property type="entry name" value="GLUTAMATE RACEMASE"/>
    <property type="match status" value="1"/>
</dbReference>
<evidence type="ECO:0000256" key="7">
    <source>
        <dbReference type="ARBA" id="ARBA00070053"/>
    </source>
</evidence>
<dbReference type="EC" id="5.1.1.3" evidence="2 8"/>
<dbReference type="Pfam" id="PF01177">
    <property type="entry name" value="Asp_Glu_race"/>
    <property type="match status" value="1"/>
</dbReference>
<evidence type="ECO:0000256" key="4">
    <source>
        <dbReference type="ARBA" id="ARBA00022984"/>
    </source>
</evidence>
<evidence type="ECO:0000313" key="9">
    <source>
        <dbReference type="EMBL" id="CDZ99685.1"/>
    </source>
</evidence>
<dbReference type="SUPFAM" id="SSF53681">
    <property type="entry name" value="Aspartate/glutamate racemase"/>
    <property type="match status" value="2"/>
</dbReference>
<comment type="function">
    <text evidence="8">Provides the (R)-glutamate required for cell wall biosynthesis.</text>
</comment>
<accession>A0A078M0I2</accession>
<dbReference type="InterPro" id="IPR015942">
    <property type="entry name" value="Asp/Glu/hydantoin_racemase"/>
</dbReference>
<dbReference type="InterPro" id="IPR033134">
    <property type="entry name" value="Asp/Glu_racemase_AS_2"/>
</dbReference>
<evidence type="ECO:0000256" key="5">
    <source>
        <dbReference type="ARBA" id="ARBA00023235"/>
    </source>
</evidence>
<comment type="similarity">
    <text evidence="8">Belongs to the aspartate/glutamate racemases family.</text>
</comment>
<gene>
    <name evidence="8 9" type="primary">murI</name>
    <name evidence="9" type="ORF">BN1050_00242</name>
</gene>